<proteinExistence type="predicted"/>
<evidence type="ECO:0000313" key="1">
    <source>
        <dbReference type="EMBL" id="KAL3585587.1"/>
    </source>
</evidence>
<organism evidence="1 2">
    <name type="scientific">Populus alba</name>
    <name type="common">White poplar</name>
    <dbReference type="NCBI Taxonomy" id="43335"/>
    <lineage>
        <taxon>Eukaryota</taxon>
        <taxon>Viridiplantae</taxon>
        <taxon>Streptophyta</taxon>
        <taxon>Embryophyta</taxon>
        <taxon>Tracheophyta</taxon>
        <taxon>Spermatophyta</taxon>
        <taxon>Magnoliopsida</taxon>
        <taxon>eudicotyledons</taxon>
        <taxon>Gunneridae</taxon>
        <taxon>Pentapetalae</taxon>
        <taxon>rosids</taxon>
        <taxon>fabids</taxon>
        <taxon>Malpighiales</taxon>
        <taxon>Salicaceae</taxon>
        <taxon>Saliceae</taxon>
        <taxon>Populus</taxon>
    </lineage>
</organism>
<reference evidence="1 2" key="1">
    <citation type="journal article" date="2024" name="Plant Biotechnol. J.">
        <title>Genome and CRISPR/Cas9 system of a widespread forest tree (Populus alba) in the world.</title>
        <authorList>
            <person name="Liu Y.J."/>
            <person name="Jiang P.F."/>
            <person name="Han X.M."/>
            <person name="Li X.Y."/>
            <person name="Wang H.M."/>
            <person name="Wang Y.J."/>
            <person name="Wang X.X."/>
            <person name="Zeng Q.Y."/>
        </authorList>
    </citation>
    <scope>NUCLEOTIDE SEQUENCE [LARGE SCALE GENOMIC DNA]</scope>
    <source>
        <strain evidence="2">cv. PAL-ZL1</strain>
    </source>
</reference>
<comment type="caution">
    <text evidence="1">The sequence shown here is derived from an EMBL/GenBank/DDBJ whole genome shotgun (WGS) entry which is preliminary data.</text>
</comment>
<gene>
    <name evidence="1" type="ORF">D5086_012454</name>
</gene>
<sequence length="112" mass="12696">MIQPDSSSHATWYLLSNNLHNPFTLVVARKPRRIVAKLIHPDSSFLPFHNYNDPITETQHLMLSRIPSKGYDSVMTDVRYTSICQGPEGANLLSNATRKKKKRGVFHGYGTI</sequence>
<name>A0ACC4C413_POPAL</name>
<dbReference type="EMBL" id="RCHU02000006">
    <property type="protein sequence ID" value="KAL3585587.1"/>
    <property type="molecule type" value="Genomic_DNA"/>
</dbReference>
<keyword evidence="2" id="KW-1185">Reference proteome</keyword>
<accession>A0ACC4C413</accession>
<evidence type="ECO:0000313" key="2">
    <source>
        <dbReference type="Proteomes" id="UP000309997"/>
    </source>
</evidence>
<dbReference type="Proteomes" id="UP000309997">
    <property type="component" value="Unassembled WGS sequence"/>
</dbReference>
<protein>
    <submittedName>
        <fullName evidence="1">Uncharacterized protein</fullName>
    </submittedName>
</protein>